<dbReference type="PROSITE" id="PS51910">
    <property type="entry name" value="GH18_2"/>
    <property type="match status" value="1"/>
</dbReference>
<name>A0A914YPQ2_9BILA</name>
<dbReference type="Proteomes" id="UP000887577">
    <property type="component" value="Unplaced"/>
</dbReference>
<evidence type="ECO:0000256" key="4">
    <source>
        <dbReference type="RuleBase" id="RU004453"/>
    </source>
</evidence>
<evidence type="ECO:0000259" key="6">
    <source>
        <dbReference type="PROSITE" id="PS51910"/>
    </source>
</evidence>
<feature type="chain" id="PRO_5036804626" evidence="5">
    <location>
        <begin position="27"/>
        <end position="176"/>
    </location>
</feature>
<accession>A0A914YPQ2</accession>
<dbReference type="PANTHER" id="PTHR46073:SF4">
    <property type="entry name" value="GH18 DOMAIN-CONTAINING PROTEIN"/>
    <property type="match status" value="1"/>
</dbReference>
<protein>
    <submittedName>
        <fullName evidence="8">GH18 domain-containing protein</fullName>
    </submittedName>
</protein>
<comment type="similarity">
    <text evidence="4">Belongs to the glycosyl hydrolase 18 family.</text>
</comment>
<dbReference type="Gene3D" id="3.20.20.80">
    <property type="entry name" value="Glycosidases"/>
    <property type="match status" value="1"/>
</dbReference>
<dbReference type="InterPro" id="IPR001223">
    <property type="entry name" value="Glyco_hydro18_cat"/>
</dbReference>
<dbReference type="AlphaFoldDB" id="A0A914YPQ2"/>
<dbReference type="SUPFAM" id="SSF51445">
    <property type="entry name" value="(Trans)glycosidases"/>
    <property type="match status" value="1"/>
</dbReference>
<keyword evidence="5" id="KW-0732">Signal</keyword>
<feature type="domain" description="GH18" evidence="6">
    <location>
        <begin position="36"/>
        <end position="176"/>
    </location>
</feature>
<evidence type="ECO:0000256" key="1">
    <source>
        <dbReference type="ARBA" id="ARBA00022801"/>
    </source>
</evidence>
<keyword evidence="2 3" id="KW-0326">Glycosidase</keyword>
<dbReference type="PROSITE" id="PS01095">
    <property type="entry name" value="GH18_1"/>
    <property type="match status" value="1"/>
</dbReference>
<dbReference type="InterPro" id="IPR001579">
    <property type="entry name" value="Glyco_hydro_18_chit_AS"/>
</dbReference>
<dbReference type="Pfam" id="PF00704">
    <property type="entry name" value="Glyco_hydro_18"/>
    <property type="match status" value="1"/>
</dbReference>
<dbReference type="InterPro" id="IPR017853">
    <property type="entry name" value="GH"/>
</dbReference>
<evidence type="ECO:0000313" key="7">
    <source>
        <dbReference type="Proteomes" id="UP000887577"/>
    </source>
</evidence>
<dbReference type="WBParaSite" id="PSU_v2.g19333.t1">
    <property type="protein sequence ID" value="PSU_v2.g19333.t1"/>
    <property type="gene ID" value="PSU_v2.g19333"/>
</dbReference>
<dbReference type="GO" id="GO:0005975">
    <property type="term" value="P:carbohydrate metabolic process"/>
    <property type="evidence" value="ECO:0007669"/>
    <property type="project" value="InterPro"/>
</dbReference>
<organism evidence="7 8">
    <name type="scientific">Panagrolaimus superbus</name>
    <dbReference type="NCBI Taxonomy" id="310955"/>
    <lineage>
        <taxon>Eukaryota</taxon>
        <taxon>Metazoa</taxon>
        <taxon>Ecdysozoa</taxon>
        <taxon>Nematoda</taxon>
        <taxon>Chromadorea</taxon>
        <taxon>Rhabditida</taxon>
        <taxon>Tylenchina</taxon>
        <taxon>Panagrolaimomorpha</taxon>
        <taxon>Panagrolaimoidea</taxon>
        <taxon>Panagrolaimidae</taxon>
        <taxon>Panagrolaimus</taxon>
    </lineage>
</organism>
<dbReference type="GO" id="GO:0006032">
    <property type="term" value="P:chitin catabolic process"/>
    <property type="evidence" value="ECO:0007669"/>
    <property type="project" value="UniProtKB-ARBA"/>
</dbReference>
<dbReference type="PANTHER" id="PTHR46073">
    <property type="entry name" value="CHITINASE"/>
    <property type="match status" value="1"/>
</dbReference>
<evidence type="ECO:0000256" key="5">
    <source>
        <dbReference type="SAM" id="SignalP"/>
    </source>
</evidence>
<evidence type="ECO:0000313" key="8">
    <source>
        <dbReference type="WBParaSite" id="PSU_v2.g19333.t1"/>
    </source>
</evidence>
<feature type="signal peptide" evidence="5">
    <location>
        <begin position="1"/>
        <end position="26"/>
    </location>
</feature>
<dbReference type="GO" id="GO:0004568">
    <property type="term" value="F:chitinase activity"/>
    <property type="evidence" value="ECO:0007669"/>
    <property type="project" value="UniProtKB-ARBA"/>
</dbReference>
<keyword evidence="7" id="KW-1185">Reference proteome</keyword>
<reference evidence="8" key="1">
    <citation type="submission" date="2022-11" db="UniProtKB">
        <authorList>
            <consortium name="WormBaseParasite"/>
        </authorList>
    </citation>
    <scope>IDENTIFICATION</scope>
</reference>
<evidence type="ECO:0000256" key="2">
    <source>
        <dbReference type="ARBA" id="ARBA00023295"/>
    </source>
</evidence>
<sequence length="176" mass="19741">MFKEKVLTFFLVISLLCIYLPLSILSENSSPESCSKRIVGYFTSWGTKPFTASQAERLTHLIFAFFRLNSDGSISLGDVQNGTNQKAAKIAQERLTGMLNVAKKFPNLNIQFAIGGWDNSEFFTLLVADFSRRKVLIESIVKIIDSYGFDGVDIDWEYPVTGGDSEGTPVSFYYFI</sequence>
<keyword evidence="1 3" id="KW-0378">Hydrolase</keyword>
<proteinExistence type="inferred from homology"/>
<evidence type="ECO:0000256" key="3">
    <source>
        <dbReference type="RuleBase" id="RU000489"/>
    </source>
</evidence>